<dbReference type="InterPro" id="IPR051911">
    <property type="entry name" value="SDR_oxidoreductase"/>
</dbReference>
<dbReference type="GO" id="GO:0016491">
    <property type="term" value="F:oxidoreductase activity"/>
    <property type="evidence" value="ECO:0007669"/>
    <property type="project" value="UniProtKB-KW"/>
</dbReference>
<dbReference type="InterPro" id="IPR036291">
    <property type="entry name" value="NAD(P)-bd_dom_sf"/>
</dbReference>
<reference evidence="6 7" key="1">
    <citation type="journal article" date="2018" name="J. Biol. Chem.">
        <title>Discovery of the actinoplanic acid pathway in Streptomyces rapamycinicus reveals a genetically conserved synergism with rapamycin.</title>
        <authorList>
            <person name="Mrak P."/>
            <person name="Krastel P."/>
            <person name="Pivk Lukancic P."/>
            <person name="Tao J."/>
            <person name="Pistorius D."/>
            <person name="Moore C.M."/>
        </authorList>
    </citation>
    <scope>NUCLEOTIDE SEQUENCE [LARGE SCALE GENOMIC DNA]</scope>
    <source>
        <strain evidence="6 7">NRRL 5491</strain>
    </source>
</reference>
<accession>A0A0A0NNQ9</accession>
<evidence type="ECO:0000256" key="3">
    <source>
        <dbReference type="RuleBase" id="RU000363"/>
    </source>
</evidence>
<sequence length="277" mass="29188">MTSGAAKTWFITGGSSGIGRALAARVIRAGGRVAVTARDASRIDLDLGDQGVALDLDLADPETFAPALAAAEKALGPIDVLVNNAGYGLLGAIEETGEEERRAQMEANFFGPAALTGLVLPGWRARGAGMIVNVSSVSGVQGAPGSGYYAASKHALEGWSDALRGELRPFGIHVLVVEPGAFRTGFFGRSRRYAQKQLGVYPAVDKRREEERRPDGRPPGDPERGALAIVAALDSDEPPAHLVLGGFAAAMIADALERRIAELELWREVSEGADFRE</sequence>
<dbReference type="SMART" id="SM00822">
    <property type="entry name" value="PKS_KR"/>
    <property type="match status" value="1"/>
</dbReference>
<dbReference type="AlphaFoldDB" id="A0A0A0NNQ9"/>
<evidence type="ECO:0000256" key="2">
    <source>
        <dbReference type="ARBA" id="ARBA00023002"/>
    </source>
</evidence>
<feature type="domain" description="Ketoreductase" evidence="5">
    <location>
        <begin position="7"/>
        <end position="180"/>
    </location>
</feature>
<dbReference type="RefSeq" id="WP_020874711.1">
    <property type="nucleotide sequence ID" value="NC_022785.1"/>
</dbReference>
<name>A0A0A0NNQ9_STRRN</name>
<comment type="similarity">
    <text evidence="1 3">Belongs to the short-chain dehydrogenases/reductases (SDR) family.</text>
</comment>
<feature type="region of interest" description="Disordered" evidence="4">
    <location>
        <begin position="204"/>
        <end position="224"/>
    </location>
</feature>
<dbReference type="InterPro" id="IPR020904">
    <property type="entry name" value="Sc_DH/Rdtase_CS"/>
</dbReference>
<dbReference type="PRINTS" id="PR00081">
    <property type="entry name" value="GDHRDH"/>
</dbReference>
<dbReference type="PANTHER" id="PTHR43976">
    <property type="entry name" value="SHORT CHAIN DEHYDROGENASE"/>
    <property type="match status" value="1"/>
</dbReference>
<dbReference type="eggNOG" id="COG4221">
    <property type="taxonomic scope" value="Bacteria"/>
</dbReference>
<dbReference type="InterPro" id="IPR057326">
    <property type="entry name" value="KR_dom"/>
</dbReference>
<dbReference type="PANTHER" id="PTHR43976:SF16">
    <property type="entry name" value="SHORT-CHAIN DEHYDROGENASE_REDUCTASE FAMILY PROTEIN"/>
    <property type="match status" value="1"/>
</dbReference>
<comment type="caution">
    <text evidence="6">The sequence shown here is derived from an EMBL/GenBank/DDBJ whole genome shotgun (WGS) entry which is preliminary data.</text>
</comment>
<evidence type="ECO:0000313" key="7">
    <source>
        <dbReference type="Proteomes" id="UP000281594"/>
    </source>
</evidence>
<dbReference type="Pfam" id="PF00106">
    <property type="entry name" value="adh_short"/>
    <property type="match status" value="1"/>
</dbReference>
<proteinExistence type="inferred from homology"/>
<keyword evidence="2" id="KW-0560">Oxidoreductase</keyword>
<organism evidence="6 7">
    <name type="scientific">Streptomyces rapamycinicus (strain ATCC 29253 / DSM 41530 / NRRL 5491 / AYB-994)</name>
    <name type="common">Streptomyces hygroscopicus (strain ATCC 29253)</name>
    <dbReference type="NCBI Taxonomy" id="1343740"/>
    <lineage>
        <taxon>Bacteria</taxon>
        <taxon>Bacillati</taxon>
        <taxon>Actinomycetota</taxon>
        <taxon>Actinomycetes</taxon>
        <taxon>Kitasatosporales</taxon>
        <taxon>Streptomycetaceae</taxon>
        <taxon>Streptomyces</taxon>
        <taxon>Streptomyces violaceusniger group</taxon>
    </lineage>
</organism>
<dbReference type="SUPFAM" id="SSF51735">
    <property type="entry name" value="NAD(P)-binding Rossmann-fold domains"/>
    <property type="match status" value="1"/>
</dbReference>
<dbReference type="InterPro" id="IPR002347">
    <property type="entry name" value="SDR_fam"/>
</dbReference>
<dbReference type="KEGG" id="src:M271_49350"/>
<dbReference type="HOGENOM" id="CLU_010194_2_9_11"/>
<evidence type="ECO:0000256" key="4">
    <source>
        <dbReference type="SAM" id="MobiDB-lite"/>
    </source>
</evidence>
<dbReference type="PRINTS" id="PR00080">
    <property type="entry name" value="SDRFAMILY"/>
</dbReference>
<dbReference type="Proteomes" id="UP000281594">
    <property type="component" value="Unassembled WGS sequence"/>
</dbReference>
<evidence type="ECO:0000259" key="5">
    <source>
        <dbReference type="SMART" id="SM00822"/>
    </source>
</evidence>
<evidence type="ECO:0000256" key="1">
    <source>
        <dbReference type="ARBA" id="ARBA00006484"/>
    </source>
</evidence>
<dbReference type="STRING" id="1343740.M271_49350"/>
<dbReference type="EMBL" id="QYCY01000004">
    <property type="protein sequence ID" value="RLV71932.1"/>
    <property type="molecule type" value="Genomic_DNA"/>
</dbReference>
<gene>
    <name evidence="6" type="ORF">D3C57_145435</name>
</gene>
<protein>
    <recommendedName>
        <fullName evidence="5">Ketoreductase domain-containing protein</fullName>
    </recommendedName>
</protein>
<evidence type="ECO:0000313" key="6">
    <source>
        <dbReference type="EMBL" id="RLV71932.1"/>
    </source>
</evidence>
<dbReference type="Gene3D" id="3.40.50.720">
    <property type="entry name" value="NAD(P)-binding Rossmann-like Domain"/>
    <property type="match status" value="1"/>
</dbReference>
<dbReference type="CDD" id="cd05374">
    <property type="entry name" value="17beta-HSD-like_SDR_c"/>
    <property type="match status" value="1"/>
</dbReference>
<dbReference type="PROSITE" id="PS00061">
    <property type="entry name" value="ADH_SHORT"/>
    <property type="match status" value="1"/>
</dbReference>